<dbReference type="GO" id="GO:0008270">
    <property type="term" value="F:zinc ion binding"/>
    <property type="evidence" value="ECO:0007669"/>
    <property type="project" value="InterPro"/>
</dbReference>
<feature type="chain" id="PRO_5020727788" description="N-acetylmuramoyl-L-alanine amidase" evidence="3">
    <location>
        <begin position="27"/>
        <end position="1105"/>
    </location>
</feature>
<dbReference type="SMART" id="SM00644">
    <property type="entry name" value="Ami_2"/>
    <property type="match status" value="1"/>
</dbReference>
<dbReference type="KEGG" id="celz:E5225_05790"/>
<dbReference type="InterPro" id="IPR036505">
    <property type="entry name" value="Amidase/PGRP_sf"/>
</dbReference>
<feature type="domain" description="N-acetylmuramoyl-L-alanine amidase" evidence="4">
    <location>
        <begin position="240"/>
        <end position="403"/>
    </location>
</feature>
<dbReference type="InterPro" id="IPR015510">
    <property type="entry name" value="PGRP"/>
</dbReference>
<protein>
    <recommendedName>
        <fullName evidence="8">N-acetylmuramoyl-L-alanine amidase</fullName>
    </recommendedName>
</protein>
<keyword evidence="7" id="KW-1185">Reference proteome</keyword>
<dbReference type="Pfam" id="PF01510">
    <property type="entry name" value="Amidase_2"/>
    <property type="match status" value="1"/>
</dbReference>
<dbReference type="SMART" id="SM00701">
    <property type="entry name" value="PGRP"/>
    <property type="match status" value="1"/>
</dbReference>
<organism evidence="6 7">
    <name type="scientific">Cellulomonas shaoxiangyii</name>
    <dbReference type="NCBI Taxonomy" id="2566013"/>
    <lineage>
        <taxon>Bacteria</taxon>
        <taxon>Bacillati</taxon>
        <taxon>Actinomycetota</taxon>
        <taxon>Actinomycetes</taxon>
        <taxon>Micrococcales</taxon>
        <taxon>Cellulomonadaceae</taxon>
        <taxon>Cellulomonas</taxon>
    </lineage>
</organism>
<dbReference type="RefSeq" id="WP_135973557.1">
    <property type="nucleotide sequence ID" value="NZ_CP039291.1"/>
</dbReference>
<evidence type="ECO:0000256" key="2">
    <source>
        <dbReference type="SAM" id="MobiDB-lite"/>
    </source>
</evidence>
<evidence type="ECO:0000259" key="4">
    <source>
        <dbReference type="SMART" id="SM00644"/>
    </source>
</evidence>
<dbReference type="PANTHER" id="PTHR11022:SF41">
    <property type="entry name" value="PEPTIDOGLYCAN-RECOGNITION PROTEIN LC-RELATED"/>
    <property type="match status" value="1"/>
</dbReference>
<dbReference type="CDD" id="cd06583">
    <property type="entry name" value="PGRP"/>
    <property type="match status" value="1"/>
</dbReference>
<dbReference type="SUPFAM" id="SSF55846">
    <property type="entry name" value="N-acetylmuramoyl-L-alanine amidase-like"/>
    <property type="match status" value="1"/>
</dbReference>
<dbReference type="Proteomes" id="UP000296469">
    <property type="component" value="Chromosome"/>
</dbReference>
<dbReference type="Gene3D" id="3.40.80.10">
    <property type="entry name" value="Peptidoglycan recognition protein-like"/>
    <property type="match status" value="1"/>
</dbReference>
<gene>
    <name evidence="6" type="ORF">E5225_05790</name>
</gene>
<proteinExistence type="inferred from homology"/>
<evidence type="ECO:0000313" key="7">
    <source>
        <dbReference type="Proteomes" id="UP000296469"/>
    </source>
</evidence>
<evidence type="ECO:0000313" key="6">
    <source>
        <dbReference type="EMBL" id="QCB93136.1"/>
    </source>
</evidence>
<dbReference type="OrthoDB" id="514320at2"/>
<evidence type="ECO:0000256" key="3">
    <source>
        <dbReference type="SAM" id="SignalP"/>
    </source>
</evidence>
<reference evidence="6 7" key="1">
    <citation type="submission" date="2019-04" db="EMBL/GenBank/DDBJ databases">
        <title>Isolation and identification of Cellulomonas shaoxiangyii sp. Nov. isolated from feces of the Tibetan antelopes (Pantholops hodgsonii) in the Qinghai-Tibet plateau of China.</title>
        <authorList>
            <person name="Tian Z."/>
        </authorList>
    </citation>
    <scope>NUCLEOTIDE SEQUENCE [LARGE SCALE GENOMIC DNA]</scope>
    <source>
        <strain evidence="6 7">Z28</strain>
    </source>
</reference>
<dbReference type="GO" id="GO:0008745">
    <property type="term" value="F:N-acetylmuramoyl-L-alanine amidase activity"/>
    <property type="evidence" value="ECO:0007669"/>
    <property type="project" value="InterPro"/>
</dbReference>
<evidence type="ECO:0008006" key="8">
    <source>
        <dbReference type="Google" id="ProtNLM"/>
    </source>
</evidence>
<dbReference type="InterPro" id="IPR002502">
    <property type="entry name" value="Amidase_domain"/>
</dbReference>
<dbReference type="EMBL" id="CP039291">
    <property type="protein sequence ID" value="QCB93136.1"/>
    <property type="molecule type" value="Genomic_DNA"/>
</dbReference>
<evidence type="ECO:0000259" key="5">
    <source>
        <dbReference type="SMART" id="SM00701"/>
    </source>
</evidence>
<name>A0A4P7SJ65_9CELL</name>
<feature type="region of interest" description="Disordered" evidence="2">
    <location>
        <begin position="137"/>
        <end position="159"/>
    </location>
</feature>
<dbReference type="InterPro" id="IPR006619">
    <property type="entry name" value="PGRP_domain_met/bac"/>
</dbReference>
<dbReference type="PANTHER" id="PTHR11022">
    <property type="entry name" value="PEPTIDOGLYCAN RECOGNITION PROTEIN"/>
    <property type="match status" value="1"/>
</dbReference>
<feature type="signal peptide" evidence="3">
    <location>
        <begin position="1"/>
        <end position="26"/>
    </location>
</feature>
<keyword evidence="3" id="KW-0732">Signal</keyword>
<feature type="domain" description="Peptidoglycan recognition protein family" evidence="5">
    <location>
        <begin position="228"/>
        <end position="374"/>
    </location>
</feature>
<dbReference type="GO" id="GO:0009253">
    <property type="term" value="P:peptidoglycan catabolic process"/>
    <property type="evidence" value="ECO:0007669"/>
    <property type="project" value="InterPro"/>
</dbReference>
<dbReference type="AlphaFoldDB" id="A0A4P7SJ65"/>
<evidence type="ECO:0000256" key="1">
    <source>
        <dbReference type="ARBA" id="ARBA00007553"/>
    </source>
</evidence>
<sequence>MRITRSCVVLTLALVAPVGTTHVAWAAPTAAASAAGARAPAAAVRTAATPDVALDEVAVPLRDAPAPADAPVLAEGRDPDALPLPPGATRLEGPVVESDDTVQTVGITWAEGTGDGALDAQVRYLSDGTWSPWLALETDAGGPDPGTPDAARQRRDGTSSLWVGDADGVQVAFTVAPGAEAPQDVEVALLSTEITGAAVAPAGGAGAVRGAAVPAPAAAVTATAASAPGVVTRAQWGARAPSCTPDTASTLVGAVVHHTAGPDYASPAEAMAQLRNDQRYHMDSRGWCDLGYNIVVDKWGTLYEGRVGSLTSPVVGVHAGGFNTGTLGVSVLGTYTDVGFTPATTDAIARIVAWRLAAYGRSPGGEVVIHTNGGENSRYGPNSTVRLPVVFAHRDVAYTTCPGNAGYAAMGAIRARAQQIVDGYGTSRLGGTLVRASGAPDVYLTTATTKHRLTDATMLDALRPLGAITVVQQVQVDQLGDGVPVGRFLRDRDGVVALVERGRLHRVDSCAELEAWGRSCGDYGAMAVPDPVMSLLQPGPDLTTAYVTPQWQYFLVHQGRRHEITDAEALAAWPVQSNGPAVELDASVGLHLPYGAPVVRTGVVVQDRASGDAVLLDRPAGLRLSASLVSASRITDRLPLRPLDPGSMAALVTPRGVLDGALRTSDGGRVALTAGGAVRLTSSQVPGDPGVPVEDAVVSALSPAAPASTLFARTGADPTLFLIDGSVRREVLTMDAANALTGGRGVVAAFVSAAGLGQLATGPAALGPGRLVKAPDAVTVYLVDGLDRLVPLPSFDQALAAGVPTSWSEAPAATVAAYRRAPQPLGMLWRCGGTDHLAREGRLHPLPSGVLPASGAPAQALHDLTCAAAPRAAATWQAPVFARTADDPTLYLLTDAVRRPVPTMDTVTALLGGRPLGVATVPAAALAAVPTGPTVLPPGRLVKTPDRPDVLLVDGLGRSVFLPSFAVAEALGVPTTFTEVPTAWTTAYPRAANPLSQLLRCGGTSLVGVGGVLRPLPAGTVAADGTPATTVDTVTCGALRQGTPLTGPVFVRSAGDPTLYLLEGGTRRPVTTMDAAYRAAAGGALVVAVVPQPALDRLPTGAPLR</sequence>
<accession>A0A4P7SJ65</accession>
<comment type="similarity">
    <text evidence="1">Belongs to the N-acetylmuramoyl-L-alanine amidase 2 family.</text>
</comment>